<organism evidence="2 3">
    <name type="scientific">Anisodus tanguticus</name>
    <dbReference type="NCBI Taxonomy" id="243964"/>
    <lineage>
        <taxon>Eukaryota</taxon>
        <taxon>Viridiplantae</taxon>
        <taxon>Streptophyta</taxon>
        <taxon>Embryophyta</taxon>
        <taxon>Tracheophyta</taxon>
        <taxon>Spermatophyta</taxon>
        <taxon>Magnoliopsida</taxon>
        <taxon>eudicotyledons</taxon>
        <taxon>Gunneridae</taxon>
        <taxon>Pentapetalae</taxon>
        <taxon>asterids</taxon>
        <taxon>lamiids</taxon>
        <taxon>Solanales</taxon>
        <taxon>Solanaceae</taxon>
        <taxon>Solanoideae</taxon>
        <taxon>Hyoscyameae</taxon>
        <taxon>Anisodus</taxon>
    </lineage>
</organism>
<reference evidence="2" key="1">
    <citation type="submission" date="2023-12" db="EMBL/GenBank/DDBJ databases">
        <title>Genome assembly of Anisodus tanguticus.</title>
        <authorList>
            <person name="Wang Y.-J."/>
        </authorList>
    </citation>
    <scope>NUCLEOTIDE SEQUENCE</scope>
    <source>
        <strain evidence="2">KB-2021</strain>
        <tissue evidence="2">Leaf</tissue>
    </source>
</reference>
<name>A0AAE1QXK4_9SOLA</name>
<evidence type="ECO:0000313" key="3">
    <source>
        <dbReference type="Proteomes" id="UP001291623"/>
    </source>
</evidence>
<feature type="region of interest" description="Disordered" evidence="1">
    <location>
        <begin position="230"/>
        <end position="277"/>
    </location>
</feature>
<feature type="region of interest" description="Disordered" evidence="1">
    <location>
        <begin position="68"/>
        <end position="96"/>
    </location>
</feature>
<proteinExistence type="predicted"/>
<evidence type="ECO:0000313" key="2">
    <source>
        <dbReference type="EMBL" id="KAK4341331.1"/>
    </source>
</evidence>
<protein>
    <submittedName>
        <fullName evidence="2">Uncharacterized protein</fullName>
    </submittedName>
</protein>
<evidence type="ECO:0000256" key="1">
    <source>
        <dbReference type="SAM" id="MobiDB-lite"/>
    </source>
</evidence>
<keyword evidence="3" id="KW-1185">Reference proteome</keyword>
<feature type="compositionally biased region" description="Basic and acidic residues" evidence="1">
    <location>
        <begin position="268"/>
        <end position="277"/>
    </location>
</feature>
<comment type="caution">
    <text evidence="2">The sequence shown here is derived from an EMBL/GenBank/DDBJ whole genome shotgun (WGS) entry which is preliminary data.</text>
</comment>
<accession>A0AAE1QXK4</accession>
<feature type="region of interest" description="Disordered" evidence="1">
    <location>
        <begin position="1"/>
        <end position="20"/>
    </location>
</feature>
<feature type="compositionally biased region" description="Polar residues" evidence="1">
    <location>
        <begin position="68"/>
        <end position="81"/>
    </location>
</feature>
<feature type="compositionally biased region" description="Basic and acidic residues" evidence="1">
    <location>
        <begin position="1"/>
        <end position="10"/>
    </location>
</feature>
<dbReference type="AlphaFoldDB" id="A0AAE1QXK4"/>
<feature type="compositionally biased region" description="Basic residues" evidence="1">
    <location>
        <begin position="244"/>
        <end position="261"/>
    </location>
</feature>
<sequence>MFGKTSDKTQNDAVNKGMDVEQYQGDAREITNANCRKKNDNLATDVAEKSAILIDASQENSGQQLMVENSGATADSTQRVTTAGEKAKDGQVRTPVSNATVETSALQQILSHNPFQAIAQSDNLVPAGILATTDEVQEREPGQKLMSNAIDNAGVTPRVDVNELQVDSGQKINATGEIQAADSGQRVVENESATASTSPIAYDIDLGHDMFDGNDEDDTLNIYFDKVAKDGDLSPRQQRSATNKSKKKTHGRQPTKAKRRHMEGNQQKQKEDTWKAT</sequence>
<gene>
    <name evidence="2" type="ORF">RND71_039832</name>
</gene>
<dbReference type="Proteomes" id="UP001291623">
    <property type="component" value="Unassembled WGS sequence"/>
</dbReference>
<dbReference type="EMBL" id="JAVYJV010000022">
    <property type="protein sequence ID" value="KAK4341331.1"/>
    <property type="molecule type" value="Genomic_DNA"/>
</dbReference>